<dbReference type="PRINTS" id="PR00032">
    <property type="entry name" value="HTHARAC"/>
</dbReference>
<evidence type="ECO:0000313" key="5">
    <source>
        <dbReference type="EMBL" id="SDO59501.1"/>
    </source>
</evidence>
<dbReference type="InterPro" id="IPR018062">
    <property type="entry name" value="HTH_AraC-typ_CS"/>
</dbReference>
<dbReference type="GO" id="GO:0003700">
    <property type="term" value="F:DNA-binding transcription factor activity"/>
    <property type="evidence" value="ECO:0007669"/>
    <property type="project" value="InterPro"/>
</dbReference>
<dbReference type="GO" id="GO:0043565">
    <property type="term" value="F:sequence-specific DNA binding"/>
    <property type="evidence" value="ECO:0007669"/>
    <property type="project" value="InterPro"/>
</dbReference>
<dbReference type="OrthoDB" id="9816011at2"/>
<dbReference type="InterPro" id="IPR050204">
    <property type="entry name" value="AraC_XylS_family_regulators"/>
</dbReference>
<name>A0A1H0KUP9_9PSEU</name>
<dbReference type="InterPro" id="IPR018060">
    <property type="entry name" value="HTH_AraC"/>
</dbReference>
<dbReference type="InterPro" id="IPR009057">
    <property type="entry name" value="Homeodomain-like_sf"/>
</dbReference>
<protein>
    <submittedName>
        <fullName evidence="5">AraC-type DNA-binding protein</fullName>
    </submittedName>
</protein>
<dbReference type="EMBL" id="FNIX01000003">
    <property type="protein sequence ID" value="SDO59501.1"/>
    <property type="molecule type" value="Genomic_DNA"/>
</dbReference>
<sequence>MDKLGEQAVARVVGAMQTNLGERITIDDMAKVAMFSKFHFTRVFQRVTGVSPARFLSALRLQEAKRFLVATDLRVTEISHRVGYNSPGTFSSRFKTSVGLSPTEYRQLRGRTTRISVDNRKNIVVRRTSSVSGRIHCPAECEPGPTFVGLFRDPIPQGAPISCAVLPGPGHFQLENVPEGAWHLLIHTVPAGSEHTADRTPSVGSHGPLVVSSSTVAHVVDVVLRPMSAIDPPVLMALLDVRTTALEASRAS</sequence>
<reference evidence="6" key="1">
    <citation type="submission" date="2016-10" db="EMBL/GenBank/DDBJ databases">
        <authorList>
            <person name="Varghese N."/>
            <person name="Submissions S."/>
        </authorList>
    </citation>
    <scope>NUCLEOTIDE SEQUENCE [LARGE SCALE GENOMIC DNA]</scope>
    <source>
        <strain evidence="6">CGMCC 4.6609</strain>
    </source>
</reference>
<dbReference type="InterPro" id="IPR020449">
    <property type="entry name" value="Tscrpt_reg_AraC-type_HTH"/>
</dbReference>
<gene>
    <name evidence="5" type="ORF">SAMN05421507_10369</name>
</gene>
<organism evidence="5 6">
    <name type="scientific">Lentzea jiangxiensis</name>
    <dbReference type="NCBI Taxonomy" id="641025"/>
    <lineage>
        <taxon>Bacteria</taxon>
        <taxon>Bacillati</taxon>
        <taxon>Actinomycetota</taxon>
        <taxon>Actinomycetes</taxon>
        <taxon>Pseudonocardiales</taxon>
        <taxon>Pseudonocardiaceae</taxon>
        <taxon>Lentzea</taxon>
    </lineage>
</organism>
<keyword evidence="6" id="KW-1185">Reference proteome</keyword>
<keyword evidence="3" id="KW-0804">Transcription</keyword>
<dbReference type="PANTHER" id="PTHR46796">
    <property type="entry name" value="HTH-TYPE TRANSCRIPTIONAL ACTIVATOR RHAS-RELATED"/>
    <property type="match status" value="1"/>
</dbReference>
<feature type="domain" description="HTH araC/xylS-type" evidence="4">
    <location>
        <begin position="10"/>
        <end position="108"/>
    </location>
</feature>
<evidence type="ECO:0000259" key="4">
    <source>
        <dbReference type="PROSITE" id="PS01124"/>
    </source>
</evidence>
<proteinExistence type="predicted"/>
<evidence type="ECO:0000256" key="1">
    <source>
        <dbReference type="ARBA" id="ARBA00023015"/>
    </source>
</evidence>
<dbReference type="Gene3D" id="1.10.10.60">
    <property type="entry name" value="Homeodomain-like"/>
    <property type="match status" value="2"/>
</dbReference>
<evidence type="ECO:0000256" key="3">
    <source>
        <dbReference type="ARBA" id="ARBA00023163"/>
    </source>
</evidence>
<keyword evidence="1" id="KW-0805">Transcription regulation</keyword>
<evidence type="ECO:0000256" key="2">
    <source>
        <dbReference type="ARBA" id="ARBA00023125"/>
    </source>
</evidence>
<evidence type="ECO:0000313" key="6">
    <source>
        <dbReference type="Proteomes" id="UP000199691"/>
    </source>
</evidence>
<keyword evidence="2 5" id="KW-0238">DNA-binding</keyword>
<dbReference type="SMART" id="SM00342">
    <property type="entry name" value="HTH_ARAC"/>
    <property type="match status" value="1"/>
</dbReference>
<dbReference type="AlphaFoldDB" id="A0A1H0KUP9"/>
<dbReference type="Proteomes" id="UP000199691">
    <property type="component" value="Unassembled WGS sequence"/>
</dbReference>
<dbReference type="SUPFAM" id="SSF46689">
    <property type="entry name" value="Homeodomain-like"/>
    <property type="match status" value="2"/>
</dbReference>
<dbReference type="PROSITE" id="PS00041">
    <property type="entry name" value="HTH_ARAC_FAMILY_1"/>
    <property type="match status" value="1"/>
</dbReference>
<accession>A0A1H0KUP9</accession>
<dbReference type="PROSITE" id="PS01124">
    <property type="entry name" value="HTH_ARAC_FAMILY_2"/>
    <property type="match status" value="1"/>
</dbReference>
<dbReference type="Pfam" id="PF12833">
    <property type="entry name" value="HTH_18"/>
    <property type="match status" value="1"/>
</dbReference>
<dbReference type="STRING" id="641025.SAMN05421507_10369"/>